<dbReference type="RefSeq" id="WP_184986911.1">
    <property type="nucleotide sequence ID" value="NZ_JACHNE010000001.1"/>
</dbReference>
<dbReference type="EMBL" id="JACHNE010000001">
    <property type="protein sequence ID" value="MBB5796762.1"/>
    <property type="molecule type" value="Genomic_DNA"/>
</dbReference>
<sequence>MNYERQPRKPGSSRKSESSQVSILGCSIGLGIVGLIILLATFDILWGDDTWQWAAEELPGGAYGFAVCVGIGGPCLAVLSVLCLGHMKWKSWRAHPVRTVTNTVVGALATIALAPYASLVYNAQDTGKWGRGASSSPSWVFSNYPWLWAIGLLSTVATIGVVIWLSVAYIRRQSSAADPDVPRNLDTGRTSTRS</sequence>
<feature type="transmembrane region" description="Helical" evidence="1">
    <location>
        <begin position="104"/>
        <end position="124"/>
    </location>
</feature>
<feature type="transmembrane region" description="Helical" evidence="1">
    <location>
        <begin position="144"/>
        <end position="165"/>
    </location>
</feature>
<evidence type="ECO:0000256" key="1">
    <source>
        <dbReference type="SAM" id="Phobius"/>
    </source>
</evidence>
<accession>A0A7W9H6T8</accession>
<protein>
    <submittedName>
        <fullName evidence="2">Uncharacterized protein</fullName>
    </submittedName>
</protein>
<evidence type="ECO:0000313" key="3">
    <source>
        <dbReference type="Proteomes" id="UP000590647"/>
    </source>
</evidence>
<reference evidence="2 3" key="1">
    <citation type="submission" date="2020-08" db="EMBL/GenBank/DDBJ databases">
        <title>Sequencing the genomes of 1000 actinobacteria strains.</title>
        <authorList>
            <person name="Klenk H.-P."/>
        </authorList>
    </citation>
    <scope>NUCLEOTIDE SEQUENCE [LARGE SCALE GENOMIC DNA]</scope>
    <source>
        <strain evidence="2 3">DSM 40084</strain>
    </source>
</reference>
<keyword evidence="3" id="KW-1185">Reference proteome</keyword>
<organism evidence="2 3">
    <name type="scientific">Streptomyces caelestis</name>
    <dbReference type="NCBI Taxonomy" id="36816"/>
    <lineage>
        <taxon>Bacteria</taxon>
        <taxon>Bacillati</taxon>
        <taxon>Actinomycetota</taxon>
        <taxon>Actinomycetes</taxon>
        <taxon>Kitasatosporales</taxon>
        <taxon>Streptomycetaceae</taxon>
        <taxon>Streptomyces</taxon>
    </lineage>
</organism>
<keyword evidence="1" id="KW-1133">Transmembrane helix</keyword>
<keyword evidence="1" id="KW-0812">Transmembrane</keyword>
<keyword evidence="1" id="KW-0472">Membrane</keyword>
<name>A0A7W9H6T8_9ACTN</name>
<gene>
    <name evidence="2" type="ORF">HDA41_004726</name>
</gene>
<comment type="caution">
    <text evidence="2">The sequence shown here is derived from an EMBL/GenBank/DDBJ whole genome shotgun (WGS) entry which is preliminary data.</text>
</comment>
<dbReference type="Proteomes" id="UP000590647">
    <property type="component" value="Unassembled WGS sequence"/>
</dbReference>
<feature type="transmembrane region" description="Helical" evidence="1">
    <location>
        <begin position="21"/>
        <end position="42"/>
    </location>
</feature>
<proteinExistence type="predicted"/>
<evidence type="ECO:0000313" key="2">
    <source>
        <dbReference type="EMBL" id="MBB5796762.1"/>
    </source>
</evidence>
<feature type="transmembrane region" description="Helical" evidence="1">
    <location>
        <begin position="62"/>
        <end position="84"/>
    </location>
</feature>
<dbReference type="AlphaFoldDB" id="A0A7W9H6T8"/>